<dbReference type="InterPro" id="IPR008334">
    <property type="entry name" value="5'-Nucleotdase_C"/>
</dbReference>
<dbReference type="InterPro" id="IPR041821">
    <property type="entry name" value="CG11883_N"/>
</dbReference>
<dbReference type="SUPFAM" id="SSF56300">
    <property type="entry name" value="Metallo-dependent phosphatases"/>
    <property type="match status" value="1"/>
</dbReference>
<evidence type="ECO:0000313" key="7">
    <source>
        <dbReference type="EMBL" id="KAK7079008.1"/>
    </source>
</evidence>
<organism evidence="7 8">
    <name type="scientific">Halocaridina rubra</name>
    <name type="common">Hawaiian red shrimp</name>
    <dbReference type="NCBI Taxonomy" id="373956"/>
    <lineage>
        <taxon>Eukaryota</taxon>
        <taxon>Metazoa</taxon>
        <taxon>Ecdysozoa</taxon>
        <taxon>Arthropoda</taxon>
        <taxon>Crustacea</taxon>
        <taxon>Multicrustacea</taxon>
        <taxon>Malacostraca</taxon>
        <taxon>Eumalacostraca</taxon>
        <taxon>Eucarida</taxon>
        <taxon>Decapoda</taxon>
        <taxon>Pleocyemata</taxon>
        <taxon>Caridea</taxon>
        <taxon>Atyoidea</taxon>
        <taxon>Atyidae</taxon>
        <taxon>Halocaridina</taxon>
    </lineage>
</organism>
<keyword evidence="3" id="KW-0547">Nucleotide-binding</keyword>
<comment type="caution">
    <text evidence="7">The sequence shown here is derived from an EMBL/GenBank/DDBJ whole genome shotgun (WGS) entry which is preliminary data.</text>
</comment>
<evidence type="ECO:0000313" key="8">
    <source>
        <dbReference type="Proteomes" id="UP001381693"/>
    </source>
</evidence>
<dbReference type="InterPro" id="IPR029052">
    <property type="entry name" value="Metallo-depent_PP-like"/>
</dbReference>
<evidence type="ECO:0008006" key="9">
    <source>
        <dbReference type="Google" id="ProtNLM"/>
    </source>
</evidence>
<feature type="compositionally biased region" description="Low complexity" evidence="4">
    <location>
        <begin position="522"/>
        <end position="543"/>
    </location>
</feature>
<reference evidence="7 8" key="1">
    <citation type="submission" date="2023-11" db="EMBL/GenBank/DDBJ databases">
        <title>Halocaridina rubra genome assembly.</title>
        <authorList>
            <person name="Smith C."/>
        </authorList>
    </citation>
    <scope>NUCLEOTIDE SEQUENCE [LARGE SCALE GENOMIC DNA]</scope>
    <source>
        <strain evidence="7">EP-1</strain>
        <tissue evidence="7">Whole</tissue>
    </source>
</reference>
<feature type="domain" description="Calcineurin-like phosphoesterase" evidence="5">
    <location>
        <begin position="14"/>
        <end position="235"/>
    </location>
</feature>
<dbReference type="Pfam" id="PF00149">
    <property type="entry name" value="Metallophos"/>
    <property type="match status" value="1"/>
</dbReference>
<dbReference type="EMBL" id="JAXCGZ010007602">
    <property type="protein sequence ID" value="KAK7079008.1"/>
    <property type="molecule type" value="Genomic_DNA"/>
</dbReference>
<dbReference type="Gene3D" id="3.90.780.10">
    <property type="entry name" value="5'-Nucleotidase, C-terminal domain"/>
    <property type="match status" value="1"/>
</dbReference>
<name>A0AAN8XCP0_HALRR</name>
<dbReference type="GO" id="GO:0009166">
    <property type="term" value="P:nucleotide catabolic process"/>
    <property type="evidence" value="ECO:0007669"/>
    <property type="project" value="InterPro"/>
</dbReference>
<dbReference type="Pfam" id="PF02872">
    <property type="entry name" value="5_nucleotid_C"/>
    <property type="match status" value="1"/>
</dbReference>
<dbReference type="Gene3D" id="3.60.21.10">
    <property type="match status" value="1"/>
</dbReference>
<keyword evidence="3" id="KW-0378">Hydrolase</keyword>
<evidence type="ECO:0000256" key="3">
    <source>
        <dbReference type="RuleBase" id="RU362119"/>
    </source>
</evidence>
<comment type="similarity">
    <text evidence="1 3">Belongs to the 5'-nucleotidase family.</text>
</comment>
<accession>A0AAN8XCP0</accession>
<dbReference type="SUPFAM" id="SSF55816">
    <property type="entry name" value="5'-nucleotidase (syn. UDP-sugar hydrolase), C-terminal domain"/>
    <property type="match status" value="1"/>
</dbReference>
<dbReference type="InterPro" id="IPR006179">
    <property type="entry name" value="5_nucleotidase/apyrase"/>
</dbReference>
<feature type="region of interest" description="Disordered" evidence="4">
    <location>
        <begin position="514"/>
        <end position="565"/>
    </location>
</feature>
<gene>
    <name evidence="7" type="ORF">SK128_013735</name>
</gene>
<evidence type="ECO:0000256" key="2">
    <source>
        <dbReference type="ARBA" id="ARBA00022729"/>
    </source>
</evidence>
<dbReference type="CDD" id="cd07406">
    <property type="entry name" value="MPP_CG11883_N"/>
    <property type="match status" value="1"/>
</dbReference>
<dbReference type="PANTHER" id="PTHR11575:SF48">
    <property type="entry name" value="5'-NUCLEOTIDASE"/>
    <property type="match status" value="1"/>
</dbReference>
<protein>
    <recommendedName>
        <fullName evidence="9">Trifunctional nucleotide phosphoesterase protein YfkN</fullName>
    </recommendedName>
</protein>
<sequence>MGLTENGPRASSITVIHFNDVYNVEEQKLEPIAGAARFKTALKTFADRDPLVLFSGDILAPSIMSSFTKGEQMVPVMNQLGIHCAVFGNHDFAFGLHLHKQNDNSQLFSDFGLERLIDVAGRTDFPWLMSNVDDNETERPLADGIVTHKVDWHGWKIGIIGLVEQEWLETLATINAEQVTFTDYVDKGRELAVQLRNEGCDYIIALTHMRTPNDIRLAENVDEIDLILGGHDHVYEIQKINDKYILKSGTDFREFSVLTLSEEDMNVNVDIEKVVVDSRFEADEELKEALKEYEAVVGEKMEETLGTFSVELDGRFSAIRTSETNLGNFICDIIMAACNGDVAIINSGTLRSDRVHPVGEFRMRDLMTVLPMLDPLLVLEITGSQLLEVLENGVSQYPKLEGRFPLVAGIQFVFDPKADPGSRVIHDLVKVGDEYLLPNAKYRLVTKAYMSQGRDGYHVLTKCPILQDEEQCPMLSTAVQNHFTAIKTRLGLTRRNSTHRQSLVLLSRRHSLIRDDEPPSIPSRSNSRSSLGRSASTDSALSAAPPPHCPSACTRRPRGNLSRQESVSELETLACKLAPAVEGRINIATEELVEKLHSEKALHSVTVIEEEDEPSTPQTPKQESILSAE</sequence>
<keyword evidence="2" id="KW-0732">Signal</keyword>
<keyword evidence="8" id="KW-1185">Reference proteome</keyword>
<dbReference type="InterPro" id="IPR004843">
    <property type="entry name" value="Calcineurin-like_PHP"/>
</dbReference>
<dbReference type="AlphaFoldDB" id="A0AAN8XCP0"/>
<dbReference type="InterPro" id="IPR036907">
    <property type="entry name" value="5'-Nucleotdase_C_sf"/>
</dbReference>
<dbReference type="PANTHER" id="PTHR11575">
    <property type="entry name" value="5'-NUCLEOTIDASE-RELATED"/>
    <property type="match status" value="1"/>
</dbReference>
<dbReference type="PRINTS" id="PR01607">
    <property type="entry name" value="APYRASEFAMLY"/>
</dbReference>
<evidence type="ECO:0000256" key="1">
    <source>
        <dbReference type="ARBA" id="ARBA00006654"/>
    </source>
</evidence>
<dbReference type="GO" id="GO:0016787">
    <property type="term" value="F:hydrolase activity"/>
    <property type="evidence" value="ECO:0007669"/>
    <property type="project" value="UniProtKB-KW"/>
</dbReference>
<evidence type="ECO:0000259" key="6">
    <source>
        <dbReference type="Pfam" id="PF02872"/>
    </source>
</evidence>
<feature type="compositionally biased region" description="Polar residues" evidence="4">
    <location>
        <begin position="615"/>
        <end position="629"/>
    </location>
</feature>
<dbReference type="GO" id="GO:0000166">
    <property type="term" value="F:nucleotide binding"/>
    <property type="evidence" value="ECO:0007669"/>
    <property type="project" value="UniProtKB-KW"/>
</dbReference>
<feature type="region of interest" description="Disordered" evidence="4">
    <location>
        <begin position="606"/>
        <end position="629"/>
    </location>
</feature>
<feature type="domain" description="5'-Nucleotidase C-terminal" evidence="6">
    <location>
        <begin position="306"/>
        <end position="461"/>
    </location>
</feature>
<dbReference type="Proteomes" id="UP001381693">
    <property type="component" value="Unassembled WGS sequence"/>
</dbReference>
<evidence type="ECO:0000259" key="5">
    <source>
        <dbReference type="Pfam" id="PF00149"/>
    </source>
</evidence>
<evidence type="ECO:0000256" key="4">
    <source>
        <dbReference type="SAM" id="MobiDB-lite"/>
    </source>
</evidence>
<proteinExistence type="inferred from homology"/>